<dbReference type="EMBL" id="VEVO01003988">
    <property type="protein sequence ID" value="KAF0021617.1"/>
    <property type="molecule type" value="Genomic_DNA"/>
</dbReference>
<gene>
    <name evidence="2" type="ORF">F2P81_015434</name>
    <name evidence="1" type="ORF">F2P81_026130</name>
</gene>
<protein>
    <submittedName>
        <fullName evidence="1">Uncharacterized protein</fullName>
    </submittedName>
</protein>
<reference evidence="1 3" key="1">
    <citation type="submission" date="2019-06" db="EMBL/GenBank/DDBJ databases">
        <title>Draft genomes of female and male turbot (Scophthalmus maximus).</title>
        <authorList>
            <person name="Xu H."/>
            <person name="Xu X.-W."/>
            <person name="Shao C."/>
            <person name="Chen S."/>
        </authorList>
    </citation>
    <scope>NUCLEOTIDE SEQUENCE [LARGE SCALE GENOMIC DNA]</scope>
    <source>
        <strain evidence="1">Ysfricsl-2016a</strain>
        <tissue evidence="1">Blood</tissue>
    </source>
</reference>
<evidence type="ECO:0000313" key="3">
    <source>
        <dbReference type="Proteomes" id="UP000438429"/>
    </source>
</evidence>
<evidence type="ECO:0000313" key="2">
    <source>
        <dbReference type="EMBL" id="KAF0033144.1"/>
    </source>
</evidence>
<comment type="caution">
    <text evidence="1">The sequence shown here is derived from an EMBL/GenBank/DDBJ whole genome shotgun (WGS) entry which is preliminary data.</text>
</comment>
<evidence type="ECO:0000313" key="1">
    <source>
        <dbReference type="EMBL" id="KAF0021617.1"/>
    </source>
</evidence>
<dbReference type="AlphaFoldDB" id="A0A6A4RNC3"/>
<accession>A0A6A4RNC3</accession>
<organism evidence="1 3">
    <name type="scientific">Scophthalmus maximus</name>
    <name type="common">Turbot</name>
    <name type="synonym">Psetta maxima</name>
    <dbReference type="NCBI Taxonomy" id="52904"/>
    <lineage>
        <taxon>Eukaryota</taxon>
        <taxon>Metazoa</taxon>
        <taxon>Chordata</taxon>
        <taxon>Craniata</taxon>
        <taxon>Vertebrata</taxon>
        <taxon>Euteleostomi</taxon>
        <taxon>Actinopterygii</taxon>
        <taxon>Neopterygii</taxon>
        <taxon>Teleostei</taxon>
        <taxon>Neoteleostei</taxon>
        <taxon>Acanthomorphata</taxon>
        <taxon>Carangaria</taxon>
        <taxon>Pleuronectiformes</taxon>
        <taxon>Pleuronectoidei</taxon>
        <taxon>Scophthalmidae</taxon>
        <taxon>Scophthalmus</taxon>
    </lineage>
</organism>
<dbReference type="Proteomes" id="UP000438429">
    <property type="component" value="Unassembled WGS sequence"/>
</dbReference>
<proteinExistence type="predicted"/>
<name>A0A6A4RNC3_SCOMX</name>
<dbReference type="EMBL" id="VEVO01000013">
    <property type="protein sequence ID" value="KAF0033144.1"/>
    <property type="molecule type" value="Genomic_DNA"/>
</dbReference>
<sequence length="81" mass="10180">MLELKRFECFCSERKKRRRHRIQMKERSAPVTDPRPRQGREWLRLLQDFTCRRLYRKQTEDDELQRLFGLECESQLFLLMF</sequence>